<evidence type="ECO:0000256" key="14">
    <source>
        <dbReference type="ARBA" id="ARBA00047755"/>
    </source>
</evidence>
<dbReference type="Pfam" id="PF00890">
    <property type="entry name" value="FAD_binding_2"/>
    <property type="match status" value="1"/>
</dbReference>
<dbReference type="SUPFAM" id="SSF56425">
    <property type="entry name" value="Succinate dehydrogenase/fumarate reductase flavoprotein, catalytic domain"/>
    <property type="match status" value="1"/>
</dbReference>
<dbReference type="InterPro" id="IPR027477">
    <property type="entry name" value="Succ_DH/fumarate_Rdtase_cat_sf"/>
</dbReference>
<keyword evidence="10 20" id="KW-0560">Oxidoreductase</keyword>
<reference evidence="25" key="1">
    <citation type="journal article" date="2014" name="PLoS ONE">
        <title>The genome and linkage map of the northern pike (Esox lucius): conserved synteny revealed between the salmonid sister group and the Neoteleostei.</title>
        <authorList>
            <person name="Rondeau E.B."/>
            <person name="Minkley D.R."/>
            <person name="Leong J.S."/>
            <person name="Messmer A.M."/>
            <person name="Jantzen J.R."/>
            <person name="von Schalburg K.R."/>
            <person name="Lemon C."/>
            <person name="Bird N.H."/>
            <person name="Koop B.F."/>
        </authorList>
    </citation>
    <scope>NUCLEOTIDE SEQUENCE</scope>
</reference>
<dbReference type="FunFam" id="3.50.50.60:FF:000298">
    <property type="entry name" value="Succinate dehydrogenase complex flavoprotein subunit A"/>
    <property type="match status" value="1"/>
</dbReference>
<dbReference type="FunFam" id="3.90.700.10:FF:000001">
    <property type="entry name" value="Mitochondrial succinate dehydrogenase flavoprotein subunit"/>
    <property type="match status" value="1"/>
</dbReference>
<evidence type="ECO:0000256" key="7">
    <source>
        <dbReference type="ARBA" id="ARBA00022827"/>
    </source>
</evidence>
<dbReference type="FunFam" id="3.50.50.60:FF:001062">
    <property type="entry name" value="Succinate dehydrogenase complex, subunit A, flavoprotein (Fp)"/>
    <property type="match status" value="1"/>
</dbReference>
<comment type="pathway">
    <text evidence="2 20">Carbohydrate metabolism; tricarboxylic acid cycle; fumarate from succinate (eukaryal route): step 1/1.</text>
</comment>
<feature type="region of interest" description="Disordered" evidence="21">
    <location>
        <begin position="567"/>
        <end position="588"/>
    </location>
</feature>
<evidence type="ECO:0000256" key="11">
    <source>
        <dbReference type="ARBA" id="ARBA00023128"/>
    </source>
</evidence>
<keyword evidence="25" id="KW-1185">Reference proteome</keyword>
<dbReference type="InterPro" id="IPR003953">
    <property type="entry name" value="FAD-dep_OxRdtase_2_FAD-bd"/>
</dbReference>
<dbReference type="UniPathway" id="UPA00223">
    <property type="reaction ID" value="UER01006"/>
</dbReference>
<dbReference type="GO" id="GO:0006099">
    <property type="term" value="P:tricarboxylic acid cycle"/>
    <property type="evidence" value="ECO:0007669"/>
    <property type="project" value="UniProtKB-UniPathway"/>
</dbReference>
<feature type="domain" description="Fumarate reductase/succinate dehydrogenase flavoprotein-like C-terminal" evidence="23">
    <location>
        <begin position="498"/>
        <end position="650"/>
    </location>
</feature>
<keyword evidence="4 20" id="KW-0813">Transport</keyword>
<dbReference type="SUPFAM" id="SSF51905">
    <property type="entry name" value="FAD/NAD(P)-binding domain"/>
    <property type="match status" value="1"/>
</dbReference>
<comment type="catalytic activity">
    <reaction evidence="14">
        <text>a ubiquinone + succinate = a ubiquinol + fumarate</text>
        <dbReference type="Rhea" id="RHEA:13713"/>
        <dbReference type="Rhea" id="RHEA-COMP:9565"/>
        <dbReference type="Rhea" id="RHEA-COMP:9566"/>
        <dbReference type="ChEBI" id="CHEBI:16389"/>
        <dbReference type="ChEBI" id="CHEBI:17976"/>
        <dbReference type="ChEBI" id="CHEBI:29806"/>
        <dbReference type="ChEBI" id="CHEBI:30031"/>
        <dbReference type="EC" id="1.3.5.1"/>
    </reaction>
</comment>
<dbReference type="InterPro" id="IPR037099">
    <property type="entry name" value="Fum_R/Succ_DH_flav-like_C_sf"/>
</dbReference>
<evidence type="ECO:0000256" key="5">
    <source>
        <dbReference type="ARBA" id="ARBA00022630"/>
    </source>
</evidence>
<keyword evidence="11" id="KW-0496">Mitochondrion</keyword>
<accession>A0A3P8ZQU7</accession>
<feature type="binding site" evidence="17">
    <location>
        <position position="437"/>
    </location>
    <ligand>
        <name>substrate</name>
    </ligand>
</feature>
<comment type="similarity">
    <text evidence="3 20">Belongs to the FAD-dependent oxidoreductase 2 family. FRD/SDH subfamily.</text>
</comment>
<reference evidence="24" key="2">
    <citation type="submission" date="2020-02" db="EMBL/GenBank/DDBJ databases">
        <title>Esox lucius (northern pike) genome, fEsoLuc1, primary haplotype.</title>
        <authorList>
            <person name="Myers G."/>
            <person name="Karagic N."/>
            <person name="Meyer A."/>
            <person name="Pippel M."/>
            <person name="Reichard M."/>
            <person name="Winkler S."/>
            <person name="Tracey A."/>
            <person name="Sims Y."/>
            <person name="Howe K."/>
            <person name="Rhie A."/>
            <person name="Formenti G."/>
            <person name="Durbin R."/>
            <person name="Fedrigo O."/>
            <person name="Jarvis E.D."/>
        </authorList>
    </citation>
    <scope>NUCLEOTIDE SEQUENCE [LARGE SCALE GENOMIC DNA]</scope>
</reference>
<dbReference type="GO" id="GO:0008177">
    <property type="term" value="F:succinate dehydrogenase (quinone) activity"/>
    <property type="evidence" value="ECO:0007669"/>
    <property type="project" value="UniProtKB-EC"/>
</dbReference>
<keyword evidence="12 20" id="KW-0472">Membrane</keyword>
<dbReference type="GO" id="GO:0009055">
    <property type="term" value="F:electron transfer activity"/>
    <property type="evidence" value="ECO:0007669"/>
    <property type="project" value="TreeGrafter"/>
</dbReference>
<dbReference type="GO" id="GO:0005743">
    <property type="term" value="C:mitochondrial inner membrane"/>
    <property type="evidence" value="ECO:0007669"/>
    <property type="project" value="UniProtKB-SubCell"/>
</dbReference>
<keyword evidence="8 20" id="KW-0809">Transit peptide</keyword>
<dbReference type="InterPro" id="IPR011281">
    <property type="entry name" value="Succ_DH_flav_su_fwd"/>
</dbReference>
<comment type="cofactor">
    <cofactor evidence="18">
        <name>FAD</name>
        <dbReference type="ChEBI" id="CHEBI:57692"/>
    </cofactor>
    <text evidence="18">Flavinylated by SdhE, about 5% flavinylation occurs in the absence of SdhE.</text>
</comment>
<evidence type="ECO:0000256" key="8">
    <source>
        <dbReference type="ARBA" id="ARBA00022946"/>
    </source>
</evidence>
<comment type="catalytic activity">
    <reaction evidence="20">
        <text>a quinone + succinate = fumarate + a quinol</text>
        <dbReference type="Rhea" id="RHEA:40523"/>
        <dbReference type="ChEBI" id="CHEBI:24646"/>
        <dbReference type="ChEBI" id="CHEBI:29806"/>
        <dbReference type="ChEBI" id="CHEBI:30031"/>
        <dbReference type="ChEBI" id="CHEBI:132124"/>
        <dbReference type="EC" id="1.3.5.1"/>
    </reaction>
</comment>
<keyword evidence="20" id="KW-0816">Tricarboxylic acid cycle</keyword>
<keyword evidence="5 18" id="KW-0285">Flavoprotein</keyword>
<dbReference type="AlphaFoldDB" id="A0A3P8ZQU7"/>
<dbReference type="FunFam" id="4.10.80.40:FF:000004">
    <property type="entry name" value="Succinate dehydrogenase [ubiquinone] flavoprotein subunit, mitochondrial"/>
    <property type="match status" value="1"/>
</dbReference>
<feature type="binding site" evidence="18">
    <location>
        <position position="260"/>
    </location>
    <ligand>
        <name>FAD</name>
        <dbReference type="ChEBI" id="CHEBI:57692"/>
    </ligand>
</feature>
<dbReference type="PANTHER" id="PTHR11632:SF51">
    <property type="entry name" value="SUCCINATE DEHYDROGENASE [UBIQUINONE] FLAVOPROTEIN SUBUNIT, MITOCHONDRIAL"/>
    <property type="match status" value="1"/>
</dbReference>
<dbReference type="InterPro" id="IPR036188">
    <property type="entry name" value="FAD/NAD-bd_sf"/>
</dbReference>
<dbReference type="InterPro" id="IPR003952">
    <property type="entry name" value="FRD_SDH_FAD_BS"/>
</dbReference>
<reference evidence="24" key="4">
    <citation type="submission" date="2025-09" db="UniProtKB">
        <authorList>
            <consortium name="Ensembl"/>
        </authorList>
    </citation>
    <scope>IDENTIFICATION</scope>
</reference>
<dbReference type="GO" id="GO:0006121">
    <property type="term" value="P:mitochondrial electron transport, succinate to ubiquinone"/>
    <property type="evidence" value="ECO:0007669"/>
    <property type="project" value="TreeGrafter"/>
</dbReference>
<feature type="compositionally biased region" description="Basic and acidic residues" evidence="21">
    <location>
        <begin position="570"/>
        <end position="587"/>
    </location>
</feature>
<dbReference type="Bgee" id="ENSELUG00000008178">
    <property type="expression patterns" value="Expressed in heart and 14 other cell types or tissues"/>
</dbReference>
<feature type="binding site" evidence="18">
    <location>
        <begin position="64"/>
        <end position="69"/>
    </location>
    <ligand>
        <name>FAD</name>
        <dbReference type="ChEBI" id="CHEBI:57692"/>
    </ligand>
</feature>
<evidence type="ECO:0000256" key="15">
    <source>
        <dbReference type="ARBA" id="ARBA00048512"/>
    </source>
</evidence>
<evidence type="ECO:0000256" key="13">
    <source>
        <dbReference type="ARBA" id="ARBA00047404"/>
    </source>
</evidence>
<comment type="catalytic activity">
    <reaction evidence="13">
        <text>(R)-malate + a quinone = enol-oxaloacetate + a quinol</text>
        <dbReference type="Rhea" id="RHEA:79827"/>
        <dbReference type="ChEBI" id="CHEBI:15588"/>
        <dbReference type="ChEBI" id="CHEBI:17479"/>
        <dbReference type="ChEBI" id="CHEBI:24646"/>
        <dbReference type="ChEBI" id="CHEBI:132124"/>
    </reaction>
    <physiologicalReaction direction="left-to-right" evidence="13">
        <dbReference type="Rhea" id="RHEA:79828"/>
    </physiologicalReaction>
</comment>
<feature type="binding site" evidence="17">
    <location>
        <position position="293"/>
    </location>
    <ligand>
        <name>substrate</name>
    </ligand>
</feature>
<feature type="active site" description="Proton acceptor" evidence="16">
    <location>
        <position position="325"/>
    </location>
</feature>
<comment type="subcellular location">
    <subcellularLocation>
        <location evidence="1 20">Mitochondrion inner membrane</location>
        <topology evidence="1 20">Peripheral membrane protein</topology>
        <orientation evidence="1 20">Matrix side</orientation>
    </subcellularLocation>
</comment>
<keyword evidence="6" id="KW-0999">Mitochondrion inner membrane</keyword>
<dbReference type="NCBIfam" id="TIGR01816">
    <property type="entry name" value="sdhA_forward"/>
    <property type="match status" value="1"/>
</dbReference>
<evidence type="ECO:0000259" key="23">
    <source>
        <dbReference type="Pfam" id="PF02910"/>
    </source>
</evidence>
<protein>
    <recommendedName>
        <fullName evidence="20">Succinate dehydrogenase [ubiquinone] flavoprotein subunit, mitochondrial</fullName>
        <ecNumber evidence="20">1.3.5.1</ecNumber>
    </recommendedName>
</protein>
<sequence length="650" mass="70957">MAAVCIASRVLTKKVLSSKALPAVSQSSRKLHFSIYGKSNAKVSDGISTQYPVVDHEFDAVVVGAGGAGLRAAFGLSEAGFNTACVTKLFPTRSHTVAAQGGINAALGNMENDDWRWHFYDTVKGSDWLGDQDAIHYMTEQAPHAVVELENFGMPFSRTDDGKIYQRAFGGQSLKYGKGGQAHRCCCVADRTGHSLLHTLYGRSLRYDTSYFVEYFALDLLMEDGEMGPSTASGPRTQSSPLLWLTYSGSCTSAHTSTGDGNAMVTRAGLPCQDLEFVQFHPTGIYGAGCLITEGCRGEGGILINSEGERFMERYAPNAKDLASRDVVSRSITIEIREGRGCGPEKDHAYLQLHHLPPQQLATRLPGISETAMIFAGVDVTKEPIPVLPTVHYNMGGIPTNYKGQVITHTPEEGDKVVPGLFACGEAACASVHGANRLGANSLLDLVVFGRACAHTITDICTPGEKLSPLKPNAGEESVANLDRLRFANGSLRTSEIRLNMQKTMQNHAAVFRTGKVLKEGCDKMDAVYQTLDDIKTFDRGIVWNTDLVETLELQNLMLNAVQTINSAEQRQESRGAHSREDFKDREDEYDYTKPLAGQQRKPIEQHWRKHTLSTVDPKTGKVTLKYRPVIDNSLDAEDCAAVPPAIRSY</sequence>
<evidence type="ECO:0000256" key="17">
    <source>
        <dbReference type="PIRSR" id="PIRSR611281-2"/>
    </source>
</evidence>
<evidence type="ECO:0000256" key="9">
    <source>
        <dbReference type="ARBA" id="ARBA00022982"/>
    </source>
</evidence>
<dbReference type="GeneTree" id="ENSGT00910000144277"/>
<evidence type="ECO:0000256" key="12">
    <source>
        <dbReference type="ARBA" id="ARBA00023136"/>
    </source>
</evidence>
<feature type="binding site" evidence="17">
    <location>
        <position position="281"/>
    </location>
    <ligand>
        <name>substrate</name>
    </ligand>
</feature>
<keyword evidence="9 20" id="KW-0249">Electron transport</keyword>
<evidence type="ECO:0000313" key="25">
    <source>
        <dbReference type="Proteomes" id="UP000265140"/>
    </source>
</evidence>
<dbReference type="PANTHER" id="PTHR11632">
    <property type="entry name" value="SUCCINATE DEHYDROGENASE 2 FLAVOPROTEIN SUBUNIT"/>
    <property type="match status" value="1"/>
</dbReference>
<dbReference type="FunFam" id="1.20.58.100:FF:000001">
    <property type="entry name" value="Succinate dehydrogenase flavoprotein subunit (SdhA)"/>
    <property type="match status" value="1"/>
</dbReference>
<evidence type="ECO:0000259" key="22">
    <source>
        <dbReference type="Pfam" id="PF00890"/>
    </source>
</evidence>
<name>A0A3P8ZQU7_ESOLU</name>
<keyword evidence="7 18" id="KW-0274">FAD</keyword>
<evidence type="ECO:0000256" key="3">
    <source>
        <dbReference type="ARBA" id="ARBA00008040"/>
    </source>
</evidence>
<dbReference type="InterPro" id="IPR015939">
    <property type="entry name" value="Fum_Rdtase/Succ_DH_flav-like_C"/>
</dbReference>
<feature type="binding site" evidence="18">
    <location>
        <begin position="442"/>
        <end position="443"/>
    </location>
    <ligand>
        <name>FAD</name>
        <dbReference type="ChEBI" id="CHEBI:57692"/>
    </ligand>
</feature>
<evidence type="ECO:0000256" key="1">
    <source>
        <dbReference type="ARBA" id="ARBA00004443"/>
    </source>
</evidence>
<comment type="catalytic activity">
    <reaction evidence="15">
        <text>(S)-malate + a quinone = enol-oxaloacetate + a quinol</text>
        <dbReference type="Rhea" id="RHEA:79831"/>
        <dbReference type="ChEBI" id="CHEBI:15589"/>
        <dbReference type="ChEBI" id="CHEBI:17479"/>
        <dbReference type="ChEBI" id="CHEBI:24646"/>
        <dbReference type="ChEBI" id="CHEBI:132124"/>
    </reaction>
    <physiologicalReaction direction="left-to-right" evidence="15">
        <dbReference type="Rhea" id="RHEA:79832"/>
    </physiologicalReaction>
</comment>
<evidence type="ECO:0000256" key="4">
    <source>
        <dbReference type="ARBA" id="ARBA00022448"/>
    </source>
</evidence>
<organism evidence="24 25">
    <name type="scientific">Esox lucius</name>
    <name type="common">Northern pike</name>
    <dbReference type="NCBI Taxonomy" id="8010"/>
    <lineage>
        <taxon>Eukaryota</taxon>
        <taxon>Metazoa</taxon>
        <taxon>Chordata</taxon>
        <taxon>Craniata</taxon>
        <taxon>Vertebrata</taxon>
        <taxon>Euteleostomi</taxon>
        <taxon>Actinopterygii</taxon>
        <taxon>Neopterygii</taxon>
        <taxon>Teleostei</taxon>
        <taxon>Protacanthopterygii</taxon>
        <taxon>Esociformes</taxon>
        <taxon>Esocidae</taxon>
        <taxon>Esox</taxon>
    </lineage>
</organism>
<evidence type="ECO:0000256" key="18">
    <source>
        <dbReference type="PIRSR" id="PIRSR611281-3"/>
    </source>
</evidence>
<feature type="domain" description="FAD-dependent oxidoreductase 2 FAD-binding" evidence="22">
    <location>
        <begin position="59"/>
        <end position="443"/>
    </location>
</feature>
<evidence type="ECO:0000256" key="19">
    <source>
        <dbReference type="PIRSR" id="PIRSR611281-4"/>
    </source>
</evidence>
<evidence type="ECO:0000256" key="20">
    <source>
        <dbReference type="RuleBase" id="RU362051"/>
    </source>
</evidence>
<dbReference type="SUPFAM" id="SSF46977">
    <property type="entry name" value="Succinate dehydrogenase/fumarate reductase flavoprotein C-terminal domain"/>
    <property type="match status" value="1"/>
</dbReference>
<evidence type="ECO:0000256" key="2">
    <source>
        <dbReference type="ARBA" id="ARBA00004788"/>
    </source>
</evidence>
<dbReference type="Gene3D" id="1.20.58.100">
    <property type="entry name" value="Fumarate reductase/succinate dehydrogenase flavoprotein-like, C-terminal domain"/>
    <property type="match status" value="1"/>
</dbReference>
<dbReference type="EC" id="1.3.5.1" evidence="20"/>
<dbReference type="Gene3D" id="3.90.700.10">
    <property type="entry name" value="Succinate dehydrogenase/fumarate reductase flavoprotein, catalytic domain"/>
    <property type="match status" value="1"/>
</dbReference>
<evidence type="ECO:0000256" key="10">
    <source>
        <dbReference type="ARBA" id="ARBA00023002"/>
    </source>
</evidence>
<dbReference type="Proteomes" id="UP000265140">
    <property type="component" value="Chromosome 10"/>
</dbReference>
<evidence type="ECO:0000313" key="24">
    <source>
        <dbReference type="Ensembl" id="ENSELUP00000030798.2"/>
    </source>
</evidence>
<dbReference type="PROSITE" id="PS00504">
    <property type="entry name" value="FRD_SDH_FAD_BINDING"/>
    <property type="match status" value="1"/>
</dbReference>
<feature type="binding site" evidence="17">
    <location>
        <position position="392"/>
    </location>
    <ligand>
        <name>substrate</name>
    </ligand>
</feature>
<dbReference type="Gene3D" id="3.50.50.60">
    <property type="entry name" value="FAD/NAD(P)-binding domain"/>
    <property type="match status" value="2"/>
</dbReference>
<proteinExistence type="inferred from homology"/>
<dbReference type="Pfam" id="PF02910">
    <property type="entry name" value="Succ_DH_flav_C"/>
    <property type="match status" value="1"/>
</dbReference>
<evidence type="ECO:0000256" key="21">
    <source>
        <dbReference type="SAM" id="MobiDB-lite"/>
    </source>
</evidence>
<feature type="binding site" evidence="18">
    <location>
        <position position="426"/>
    </location>
    <ligand>
        <name>FAD</name>
        <dbReference type="ChEBI" id="CHEBI:57692"/>
    </ligand>
</feature>
<feature type="binding site" evidence="18">
    <location>
        <begin position="87"/>
        <end position="102"/>
    </location>
    <ligand>
        <name>FAD</name>
        <dbReference type="ChEBI" id="CHEBI:57692"/>
    </ligand>
</feature>
<reference evidence="24" key="3">
    <citation type="submission" date="2025-08" db="UniProtKB">
        <authorList>
            <consortium name="Ensembl"/>
        </authorList>
    </citation>
    <scope>IDENTIFICATION</scope>
</reference>
<dbReference type="InterPro" id="IPR030664">
    <property type="entry name" value="SdhA/FrdA/AprA"/>
</dbReference>
<comment type="function">
    <text evidence="20">Flavoprotein (FP) subunit of succinate dehydrogenase (SDH) that is involved in complex II of the mitochondrial electron transport chain and is responsible for transferring electrons from succinate to ubiquinone (coenzyme Q).</text>
</comment>
<evidence type="ECO:0000256" key="16">
    <source>
        <dbReference type="PIRSR" id="PIRSR611281-1"/>
    </source>
</evidence>
<dbReference type="Ensembl" id="ENSELUT00000007392.3">
    <property type="protein sequence ID" value="ENSELUP00000030798.2"/>
    <property type="gene ID" value="ENSELUG00000008178.3"/>
</dbReference>
<feature type="modified residue" description="Tele-8alpha-FAD histidine" evidence="19">
    <location>
        <position position="95"/>
    </location>
</feature>
<evidence type="ECO:0000256" key="6">
    <source>
        <dbReference type="ARBA" id="ARBA00022792"/>
    </source>
</evidence>
<dbReference type="GO" id="GO:0050660">
    <property type="term" value="F:flavin adenine dinucleotide binding"/>
    <property type="evidence" value="ECO:0007669"/>
    <property type="project" value="InterPro"/>
</dbReference>
<dbReference type="Gene3D" id="4.10.80.40">
    <property type="entry name" value="succinate dehydrogenase protein domain"/>
    <property type="match status" value="1"/>
</dbReference>